<dbReference type="Gene3D" id="3.50.50.100">
    <property type="match status" value="1"/>
</dbReference>
<name>A0ABQ3S896_9ACTN</name>
<dbReference type="Proteomes" id="UP000649259">
    <property type="component" value="Unassembled WGS sequence"/>
</dbReference>
<dbReference type="RefSeq" id="WP_189925794.1">
    <property type="nucleotide sequence ID" value="NZ_BMSI01000012.1"/>
</dbReference>
<evidence type="ECO:0000313" key="3">
    <source>
        <dbReference type="Proteomes" id="UP000649259"/>
    </source>
</evidence>
<sequence length="125" mass="12828">MIVGAGFAGYRAARTVARASLGRADVTLLNPTHQFLYTDEGNDVKDTNDVKKTADASGEHHPSPEDGSQSIDVPTPEVGRDSGGEDGSPAEQSSPEDGSQSITAPTPQVGQHSSGPAAARGEGDR</sequence>
<dbReference type="EMBL" id="BNEB01000005">
    <property type="protein sequence ID" value="GHI64348.1"/>
    <property type="molecule type" value="Genomic_DNA"/>
</dbReference>
<evidence type="ECO:0000256" key="1">
    <source>
        <dbReference type="SAM" id="MobiDB-lite"/>
    </source>
</evidence>
<accession>A0ABQ3S896</accession>
<feature type="compositionally biased region" description="Basic and acidic residues" evidence="1">
    <location>
        <begin position="42"/>
        <end position="64"/>
    </location>
</feature>
<proteinExistence type="predicted"/>
<evidence type="ECO:0000313" key="2">
    <source>
        <dbReference type="EMBL" id="GHI64348.1"/>
    </source>
</evidence>
<evidence type="ECO:0008006" key="4">
    <source>
        <dbReference type="Google" id="ProtNLM"/>
    </source>
</evidence>
<feature type="region of interest" description="Disordered" evidence="1">
    <location>
        <begin position="31"/>
        <end position="125"/>
    </location>
</feature>
<organism evidence="2 3">
    <name type="scientific">Streptomyces asoensis</name>
    <dbReference type="NCBI Taxonomy" id="249586"/>
    <lineage>
        <taxon>Bacteria</taxon>
        <taxon>Bacillati</taxon>
        <taxon>Actinomycetota</taxon>
        <taxon>Actinomycetes</taxon>
        <taxon>Kitasatosporales</taxon>
        <taxon>Streptomycetaceae</taxon>
        <taxon>Streptomyces</taxon>
    </lineage>
</organism>
<feature type="compositionally biased region" description="Polar residues" evidence="1">
    <location>
        <begin position="90"/>
        <end position="114"/>
    </location>
</feature>
<dbReference type="GeneID" id="94359327"/>
<reference evidence="3" key="1">
    <citation type="submission" date="2023-07" db="EMBL/GenBank/DDBJ databases">
        <title>Whole genome shotgun sequence of Streptomyces cacaoi subsp. asoensis NBRC 13813.</title>
        <authorList>
            <person name="Komaki H."/>
            <person name="Tamura T."/>
        </authorList>
    </citation>
    <scope>NUCLEOTIDE SEQUENCE [LARGE SCALE GENOMIC DNA]</scope>
    <source>
        <strain evidence="3">NBRC 13813</strain>
    </source>
</reference>
<comment type="caution">
    <text evidence="2">The sequence shown here is derived from an EMBL/GenBank/DDBJ whole genome shotgun (WGS) entry which is preliminary data.</text>
</comment>
<keyword evidence="3" id="KW-1185">Reference proteome</keyword>
<protein>
    <recommendedName>
        <fullName evidence="4">FAD/NAD(P)-binding domain-containing protein</fullName>
    </recommendedName>
</protein>
<gene>
    <name evidence="2" type="ORF">Saso_59980</name>
</gene>